<sequence length="984" mass="112484">MRGTLLFKDNNPLNGPSVRDLNIFSFSDRAGIENAFIEFYSNLWSATSGDSFTDVFNNLPNDLPQLSNIDRDFLMRVVTREEVQLTVFDLPLGKSPGPDGFNAKFYPFFWSEVNDHLFEAINFFFIHSVMPTSWGRTYIMLIPKKDNPSFITDFRPISLCNVCYKIITKILANRLEIVLPKLIGKEQTGFVSGRCPFDNIIALQEVVHSLENDSKDPPRMLIKIDVEKAYDTLSWSAILATLTKMNFPSIWIYWIKTCISSTSFSFLINGQPSTWIKSTRGVRQGDPISSYLFILVSQNLTSMLNFALRHNLIPGFSKHLKYNFNHLMSDDDLVLITRASRLSARFIISCLNFYDKLTGQSPNLSKSAVYFPSWFNKFVAKRICTILKFQAASFPVKYLGVFISPKRLAKTVFDFMTDNIRLHCSRWLNSKLSPAAKTVLINSSLLSLPIYYLSVYPIYDSTLKDINRIVRRFFWCKNGNGKGIHAVGWNDITSPKTEGGLAIRNLLLAKHSLMAKNMFRYINGDDLIWVDILYLKYGGLNFWQDNIPAGCSWFFRGLCHTAVLLRPNLRIKSINPNQTSFLFHAWCFEVPLEFKPTYINMDLNVETLSISDFIENGSWDFSNLHLLFGNNFNFIVPNLGSINTTEPNHWIWASKSKDCRISATVYHFLNQVPTWSDNWEGWRHIWSLLVAPRVKHFLWLTFKGRLPTSDYLHSINIGPSCFCALCNTDYESICHLFNNCHFAQSVWELLRTKIGSEFSFGDGFESGSWLVDATYSHFAKSVIASSAWFIWKNRCDKIFRSASVSFQSVVCRALAHAGDFSRAQADQLGKRLILNNFTHSDGSFLFVSSYWNAANEVSGAGSCPLHVDREDEAEIYALKLALQASLDLGIQLKHIFIQHPDTFRVVSLFHNTHGRCISPSSHHIHQLLNLLHCPMIHIIPKTWASPAFKLASFGANLHALNLFFQGFELPRWLMRVFSLAGFDF</sequence>
<dbReference type="InterPro" id="IPR026960">
    <property type="entry name" value="RVT-Znf"/>
</dbReference>
<dbReference type="InterPro" id="IPR000477">
    <property type="entry name" value="RT_dom"/>
</dbReference>
<feature type="domain" description="Reverse transcriptase" evidence="1">
    <location>
        <begin position="123"/>
        <end position="403"/>
    </location>
</feature>
<dbReference type="PROSITE" id="PS50878">
    <property type="entry name" value="RT_POL"/>
    <property type="match status" value="1"/>
</dbReference>
<dbReference type="PANTHER" id="PTHR33116:SF78">
    <property type="entry name" value="OS12G0587133 PROTEIN"/>
    <property type="match status" value="1"/>
</dbReference>
<evidence type="ECO:0000313" key="3">
    <source>
        <dbReference type="RefSeq" id="XP_039138004.1"/>
    </source>
</evidence>
<evidence type="ECO:0000313" key="2">
    <source>
        <dbReference type="Proteomes" id="UP001515500"/>
    </source>
</evidence>
<dbReference type="Proteomes" id="UP001515500">
    <property type="component" value="Chromosome 2"/>
</dbReference>
<dbReference type="RefSeq" id="XP_039138004.1">
    <property type="nucleotide sequence ID" value="XM_039282070.1"/>
</dbReference>
<reference evidence="3" key="1">
    <citation type="submission" date="2025-08" db="UniProtKB">
        <authorList>
            <consortium name="RefSeq"/>
        </authorList>
    </citation>
    <scope>IDENTIFICATION</scope>
</reference>
<name>A0AB40CDM8_DIOCR</name>
<dbReference type="SUPFAM" id="SSF56672">
    <property type="entry name" value="DNA/RNA polymerases"/>
    <property type="match status" value="1"/>
</dbReference>
<protein>
    <submittedName>
        <fullName evidence="3">Uncharacterized protein LOC120275476</fullName>
    </submittedName>
</protein>
<evidence type="ECO:0000259" key="1">
    <source>
        <dbReference type="PROSITE" id="PS50878"/>
    </source>
</evidence>
<dbReference type="CDD" id="cd01650">
    <property type="entry name" value="RT_nLTR_like"/>
    <property type="match status" value="1"/>
</dbReference>
<dbReference type="Pfam" id="PF13966">
    <property type="entry name" value="zf-RVT"/>
    <property type="match status" value="1"/>
</dbReference>
<dbReference type="AlphaFoldDB" id="A0AB40CDM8"/>
<accession>A0AB40CDM8</accession>
<dbReference type="Pfam" id="PF00078">
    <property type="entry name" value="RVT_1"/>
    <property type="match status" value="1"/>
</dbReference>
<organism evidence="2 3">
    <name type="scientific">Dioscorea cayennensis subsp. rotundata</name>
    <name type="common">White Guinea yam</name>
    <name type="synonym">Dioscorea rotundata</name>
    <dbReference type="NCBI Taxonomy" id="55577"/>
    <lineage>
        <taxon>Eukaryota</taxon>
        <taxon>Viridiplantae</taxon>
        <taxon>Streptophyta</taxon>
        <taxon>Embryophyta</taxon>
        <taxon>Tracheophyta</taxon>
        <taxon>Spermatophyta</taxon>
        <taxon>Magnoliopsida</taxon>
        <taxon>Liliopsida</taxon>
        <taxon>Dioscoreales</taxon>
        <taxon>Dioscoreaceae</taxon>
        <taxon>Dioscorea</taxon>
    </lineage>
</organism>
<dbReference type="GeneID" id="120275476"/>
<dbReference type="PANTHER" id="PTHR33116">
    <property type="entry name" value="REVERSE TRANSCRIPTASE ZINC-BINDING DOMAIN-CONTAINING PROTEIN-RELATED-RELATED"/>
    <property type="match status" value="1"/>
</dbReference>
<gene>
    <name evidence="3" type="primary">LOC120275476</name>
</gene>
<dbReference type="InterPro" id="IPR043502">
    <property type="entry name" value="DNA/RNA_pol_sf"/>
</dbReference>
<keyword evidence="2" id="KW-1185">Reference proteome</keyword>
<proteinExistence type="predicted"/>